<sequence length="144" mass="16317">MSSGTILLVEDNPDDEMLALRALKKTETLNTVVVTRDGEEALEYVFGTGKFKNRDPSETPQVIFLDIKLPKLNGLEVLRNIREDQRTSLIPIVLLTSSDEERDMIDGYKLGANSFINKPVDFDQFTDQVKVLGRYWLGINKTPQ</sequence>
<gene>
    <name evidence="3" type="ORF">NNL22_02865</name>
</gene>
<dbReference type="RefSeq" id="WP_251810624.1">
    <property type="nucleotide sequence ID" value="NZ_CP101527.1"/>
</dbReference>
<evidence type="ECO:0000313" key="4">
    <source>
        <dbReference type="Proteomes" id="UP001164472"/>
    </source>
</evidence>
<dbReference type="InterPro" id="IPR001789">
    <property type="entry name" value="Sig_transdc_resp-reg_receiver"/>
</dbReference>
<dbReference type="InterPro" id="IPR011006">
    <property type="entry name" value="CheY-like_superfamily"/>
</dbReference>
<evidence type="ECO:0000259" key="2">
    <source>
        <dbReference type="PROSITE" id="PS50110"/>
    </source>
</evidence>
<dbReference type="AlphaFoldDB" id="A0A9E8HS78"/>
<feature type="modified residue" description="4-aspartylphosphate" evidence="1">
    <location>
        <position position="66"/>
    </location>
</feature>
<name>A0A9E8HS78_9ALTE</name>
<dbReference type="PROSITE" id="PS50110">
    <property type="entry name" value="RESPONSE_REGULATORY"/>
    <property type="match status" value="1"/>
</dbReference>
<dbReference type="SMART" id="SM00448">
    <property type="entry name" value="REC"/>
    <property type="match status" value="1"/>
</dbReference>
<proteinExistence type="predicted"/>
<dbReference type="Proteomes" id="UP001164472">
    <property type="component" value="Chromosome"/>
</dbReference>
<dbReference type="InterPro" id="IPR052893">
    <property type="entry name" value="TCS_response_regulator"/>
</dbReference>
<keyword evidence="1" id="KW-0597">Phosphoprotein</keyword>
<dbReference type="Gene3D" id="3.40.50.2300">
    <property type="match status" value="1"/>
</dbReference>
<dbReference type="PANTHER" id="PTHR44520">
    <property type="entry name" value="RESPONSE REGULATOR RCP1-RELATED"/>
    <property type="match status" value="1"/>
</dbReference>
<dbReference type="PANTHER" id="PTHR44520:SF1">
    <property type="entry name" value="TWO-COMPONENT SYSTEM REGULATORY PROTEIN"/>
    <property type="match status" value="1"/>
</dbReference>
<protein>
    <submittedName>
        <fullName evidence="3">Response regulator</fullName>
    </submittedName>
</protein>
<accession>A0A9E8HS78</accession>
<dbReference type="EMBL" id="CP101527">
    <property type="protein sequence ID" value="UZW75551.1"/>
    <property type="molecule type" value="Genomic_DNA"/>
</dbReference>
<reference evidence="3" key="1">
    <citation type="submission" date="2022-07" db="EMBL/GenBank/DDBJ databases">
        <title>Alkalimarinus sp. nov., isolated from gut of a Alitta virens.</title>
        <authorList>
            <person name="Yang A.I."/>
            <person name="Shin N.-R."/>
        </authorList>
    </citation>
    <scope>NUCLEOTIDE SEQUENCE</scope>
    <source>
        <strain evidence="3">FA028</strain>
    </source>
</reference>
<evidence type="ECO:0000256" key="1">
    <source>
        <dbReference type="PROSITE-ProRule" id="PRU00169"/>
    </source>
</evidence>
<keyword evidence="4" id="KW-1185">Reference proteome</keyword>
<evidence type="ECO:0000313" key="3">
    <source>
        <dbReference type="EMBL" id="UZW75551.1"/>
    </source>
</evidence>
<dbReference type="Pfam" id="PF00072">
    <property type="entry name" value="Response_reg"/>
    <property type="match status" value="1"/>
</dbReference>
<feature type="domain" description="Response regulatory" evidence="2">
    <location>
        <begin position="5"/>
        <end position="133"/>
    </location>
</feature>
<dbReference type="GO" id="GO:0000160">
    <property type="term" value="P:phosphorelay signal transduction system"/>
    <property type="evidence" value="ECO:0007669"/>
    <property type="project" value="InterPro"/>
</dbReference>
<dbReference type="CDD" id="cd17557">
    <property type="entry name" value="REC_Rcp-like"/>
    <property type="match status" value="1"/>
</dbReference>
<dbReference type="KEGG" id="asem:NNL22_02865"/>
<dbReference type="SUPFAM" id="SSF52172">
    <property type="entry name" value="CheY-like"/>
    <property type="match status" value="1"/>
</dbReference>
<organism evidence="3 4">
    <name type="scientific">Alkalimarinus sediminis</name>
    <dbReference type="NCBI Taxonomy" id="1632866"/>
    <lineage>
        <taxon>Bacteria</taxon>
        <taxon>Pseudomonadati</taxon>
        <taxon>Pseudomonadota</taxon>
        <taxon>Gammaproteobacteria</taxon>
        <taxon>Alteromonadales</taxon>
        <taxon>Alteromonadaceae</taxon>
        <taxon>Alkalimarinus</taxon>
    </lineage>
</organism>